<dbReference type="RefSeq" id="WP_116236592.1">
    <property type="nucleotide sequence ID" value="NZ_QRDP01000004.1"/>
</dbReference>
<dbReference type="InterPro" id="IPR044725">
    <property type="entry name" value="CBSX3_CBS_dom"/>
</dbReference>
<dbReference type="CDD" id="cd04623">
    <property type="entry name" value="CBS_pair_bac_euk"/>
    <property type="match status" value="1"/>
</dbReference>
<dbReference type="InterPro" id="IPR051257">
    <property type="entry name" value="Diverse_CBS-Domain"/>
</dbReference>
<dbReference type="PROSITE" id="PS51371">
    <property type="entry name" value="CBS"/>
    <property type="match status" value="2"/>
</dbReference>
<keyword evidence="1 2" id="KW-0129">CBS domain</keyword>
<dbReference type="InterPro" id="IPR046342">
    <property type="entry name" value="CBS_dom_sf"/>
</dbReference>
<evidence type="ECO:0000313" key="4">
    <source>
        <dbReference type="EMBL" id="RED17300.1"/>
    </source>
</evidence>
<name>A0A3D9FHN5_9SPHN</name>
<accession>A0A3D9FHN5</accession>
<sequence>MTVSIILESRDHDTITGTPGMSVSDVVKLFAAKRIGAVPIVDGTEVVGIMSERDLVHCVAAEGSAGLEKPVSEVMTSPAITVDPNFSILAALGLMTRRRIRHLPVIDNGVLVGFISIGDLVKYRMDRIEQDAQAMRDYIQSV</sequence>
<dbReference type="Pfam" id="PF00571">
    <property type="entry name" value="CBS"/>
    <property type="match status" value="2"/>
</dbReference>
<dbReference type="PANTHER" id="PTHR43080">
    <property type="entry name" value="CBS DOMAIN-CONTAINING PROTEIN CBSX3, MITOCHONDRIAL"/>
    <property type="match status" value="1"/>
</dbReference>
<keyword evidence="5" id="KW-1185">Reference proteome</keyword>
<dbReference type="AlphaFoldDB" id="A0A3D9FHN5"/>
<feature type="domain" description="CBS" evidence="3">
    <location>
        <begin position="8"/>
        <end position="66"/>
    </location>
</feature>
<dbReference type="EMBL" id="QRDP01000004">
    <property type="protein sequence ID" value="RED17300.1"/>
    <property type="molecule type" value="Genomic_DNA"/>
</dbReference>
<dbReference type="PANTHER" id="PTHR43080:SF2">
    <property type="entry name" value="CBS DOMAIN-CONTAINING PROTEIN"/>
    <property type="match status" value="1"/>
</dbReference>
<organism evidence="4 5">
    <name type="scientific">Parasphingopyxis lamellibrachiae</name>
    <dbReference type="NCBI Taxonomy" id="680125"/>
    <lineage>
        <taxon>Bacteria</taxon>
        <taxon>Pseudomonadati</taxon>
        <taxon>Pseudomonadota</taxon>
        <taxon>Alphaproteobacteria</taxon>
        <taxon>Sphingomonadales</taxon>
        <taxon>Sphingomonadaceae</taxon>
        <taxon>Parasphingopyxis</taxon>
    </lineage>
</organism>
<protein>
    <submittedName>
        <fullName evidence="4">CBS domain protein</fullName>
    </submittedName>
</protein>
<feature type="domain" description="CBS" evidence="3">
    <location>
        <begin position="75"/>
        <end position="130"/>
    </location>
</feature>
<dbReference type="OrthoDB" id="9807125at2"/>
<gene>
    <name evidence="4" type="ORF">DFR46_2340</name>
</gene>
<dbReference type="SUPFAM" id="SSF54631">
    <property type="entry name" value="CBS-domain pair"/>
    <property type="match status" value="1"/>
</dbReference>
<reference evidence="4 5" key="1">
    <citation type="submission" date="2018-07" db="EMBL/GenBank/DDBJ databases">
        <title>Genomic Encyclopedia of Type Strains, Phase IV (KMG-IV): sequencing the most valuable type-strain genomes for metagenomic binning, comparative biology and taxonomic classification.</title>
        <authorList>
            <person name="Goeker M."/>
        </authorList>
    </citation>
    <scope>NUCLEOTIDE SEQUENCE [LARGE SCALE GENOMIC DNA]</scope>
    <source>
        <strain evidence="4 5">DSM 26725</strain>
    </source>
</reference>
<comment type="caution">
    <text evidence="4">The sequence shown here is derived from an EMBL/GenBank/DDBJ whole genome shotgun (WGS) entry which is preliminary data.</text>
</comment>
<dbReference type="SMART" id="SM00116">
    <property type="entry name" value="CBS"/>
    <property type="match status" value="2"/>
</dbReference>
<dbReference type="InterPro" id="IPR000644">
    <property type="entry name" value="CBS_dom"/>
</dbReference>
<dbReference type="Proteomes" id="UP000256310">
    <property type="component" value="Unassembled WGS sequence"/>
</dbReference>
<proteinExistence type="predicted"/>
<evidence type="ECO:0000256" key="1">
    <source>
        <dbReference type="ARBA" id="ARBA00023122"/>
    </source>
</evidence>
<dbReference type="Gene3D" id="3.10.580.10">
    <property type="entry name" value="CBS-domain"/>
    <property type="match status" value="1"/>
</dbReference>
<evidence type="ECO:0000259" key="3">
    <source>
        <dbReference type="PROSITE" id="PS51371"/>
    </source>
</evidence>
<evidence type="ECO:0000313" key="5">
    <source>
        <dbReference type="Proteomes" id="UP000256310"/>
    </source>
</evidence>
<evidence type="ECO:0000256" key="2">
    <source>
        <dbReference type="PROSITE-ProRule" id="PRU00703"/>
    </source>
</evidence>